<dbReference type="Proteomes" id="UP001085076">
    <property type="component" value="Miscellaneous, Linkage group lg06"/>
</dbReference>
<evidence type="ECO:0000256" key="5">
    <source>
        <dbReference type="ARBA" id="ARBA00023242"/>
    </source>
</evidence>
<dbReference type="Pfam" id="PF14768">
    <property type="entry name" value="RPA_interact_C"/>
    <property type="match status" value="1"/>
</dbReference>
<dbReference type="OrthoDB" id="435311at2759"/>
<keyword evidence="4" id="KW-0862">Zinc</keyword>
<evidence type="ECO:0000259" key="8">
    <source>
        <dbReference type="Pfam" id="PF14768"/>
    </source>
</evidence>
<organism evidence="9 10">
    <name type="scientific">Dioscorea zingiberensis</name>
    <dbReference type="NCBI Taxonomy" id="325984"/>
    <lineage>
        <taxon>Eukaryota</taxon>
        <taxon>Viridiplantae</taxon>
        <taxon>Streptophyta</taxon>
        <taxon>Embryophyta</taxon>
        <taxon>Tracheophyta</taxon>
        <taxon>Spermatophyta</taxon>
        <taxon>Magnoliopsida</taxon>
        <taxon>Liliopsida</taxon>
        <taxon>Dioscoreales</taxon>
        <taxon>Dioscoreaceae</taxon>
        <taxon>Dioscorea</taxon>
    </lineage>
</organism>
<sequence>MDGNRPRRHSLKSHHPDWKEKLRDNCLRRVRDERTNLLWKIRSAGKQTPNEKEIMEFTFRGIVSDELDKIKELPLKDQIGTSPTKVSDVWEYDGLKESMLENDSEELLLEMQRLLYEDLREELIQRELEAYEEEDEYLAQAVLEHMQLNDDLVTKDNRVWCPICKQGVLRESHHLIHCSCCTLRLDLENDKVNLDFLRNRLGEVHMEHLDKGCKATPNFCMDSSFNLTALYVQCEACNTFEIVL</sequence>
<comment type="caution">
    <text evidence="9">The sequence shown here is derived from an EMBL/GenBank/DDBJ whole genome shotgun (WGS) entry which is preliminary data.</text>
</comment>
<reference evidence="9" key="1">
    <citation type="submission" date="2021-03" db="EMBL/GenBank/DDBJ databases">
        <authorList>
            <person name="Li Z."/>
            <person name="Yang C."/>
        </authorList>
    </citation>
    <scope>NUCLEOTIDE SEQUENCE</scope>
    <source>
        <strain evidence="9">Dzin_1.0</strain>
        <tissue evidence="9">Leaf</tissue>
    </source>
</reference>
<keyword evidence="10" id="KW-1185">Reference proteome</keyword>
<evidence type="ECO:0000259" key="7">
    <source>
        <dbReference type="Pfam" id="PF14767"/>
    </source>
</evidence>
<accession>A0A9D5CAM2</accession>
<evidence type="ECO:0000256" key="1">
    <source>
        <dbReference type="ARBA" id="ARBA00004123"/>
    </source>
</evidence>
<dbReference type="EMBL" id="JAGGNH010000006">
    <property type="protein sequence ID" value="KAJ0969384.1"/>
    <property type="molecule type" value="Genomic_DNA"/>
</dbReference>
<evidence type="ECO:0000259" key="6">
    <source>
        <dbReference type="Pfam" id="PF14766"/>
    </source>
</evidence>
<dbReference type="Pfam" id="PF14766">
    <property type="entry name" value="RPA_interact_N"/>
    <property type="match status" value="1"/>
</dbReference>
<keyword evidence="3" id="KW-0863">Zinc-finger</keyword>
<proteinExistence type="predicted"/>
<dbReference type="InterPro" id="IPR028158">
    <property type="entry name" value="RPA_interact_N_dom"/>
</dbReference>
<evidence type="ECO:0000256" key="2">
    <source>
        <dbReference type="ARBA" id="ARBA00022723"/>
    </source>
</evidence>
<evidence type="ECO:0000256" key="4">
    <source>
        <dbReference type="ARBA" id="ARBA00022833"/>
    </source>
</evidence>
<gene>
    <name evidence="9" type="ORF">J5N97_022261</name>
</gene>
<dbReference type="GO" id="GO:0006606">
    <property type="term" value="P:protein import into nucleus"/>
    <property type="evidence" value="ECO:0007669"/>
    <property type="project" value="TreeGrafter"/>
</dbReference>
<reference evidence="9" key="2">
    <citation type="journal article" date="2022" name="Hortic Res">
        <title>The genome of Dioscorea zingiberensis sheds light on the biosynthesis, origin and evolution of the medicinally important diosgenin saponins.</title>
        <authorList>
            <person name="Li Y."/>
            <person name="Tan C."/>
            <person name="Li Z."/>
            <person name="Guo J."/>
            <person name="Li S."/>
            <person name="Chen X."/>
            <person name="Wang C."/>
            <person name="Dai X."/>
            <person name="Yang H."/>
            <person name="Song W."/>
            <person name="Hou L."/>
            <person name="Xu J."/>
            <person name="Tong Z."/>
            <person name="Xu A."/>
            <person name="Yuan X."/>
            <person name="Wang W."/>
            <person name="Yang Q."/>
            <person name="Chen L."/>
            <person name="Sun Z."/>
            <person name="Wang K."/>
            <person name="Pan B."/>
            <person name="Chen J."/>
            <person name="Bao Y."/>
            <person name="Liu F."/>
            <person name="Qi X."/>
            <person name="Gang D.R."/>
            <person name="Wen J."/>
            <person name="Li J."/>
        </authorList>
    </citation>
    <scope>NUCLEOTIDE SEQUENCE</scope>
    <source>
        <strain evidence="9">Dzin_1.0</strain>
    </source>
</reference>
<dbReference type="GO" id="GO:0005634">
    <property type="term" value="C:nucleus"/>
    <property type="evidence" value="ECO:0007669"/>
    <property type="project" value="UniProtKB-SubCell"/>
</dbReference>
<feature type="domain" description="RPA-interacting protein N-terminal" evidence="6">
    <location>
        <begin position="6"/>
        <end position="44"/>
    </location>
</feature>
<dbReference type="Pfam" id="PF14767">
    <property type="entry name" value="RPA_interact_M"/>
    <property type="match status" value="1"/>
</dbReference>
<dbReference type="PANTHER" id="PTHR31742">
    <property type="entry name" value="RPA-INTERACTING PROTEIN RPAIN"/>
    <property type="match status" value="1"/>
</dbReference>
<name>A0A9D5CAM2_9LILI</name>
<keyword evidence="2" id="KW-0479">Metal-binding</keyword>
<keyword evidence="5" id="KW-0539">Nucleus</keyword>
<dbReference type="InterPro" id="IPR028155">
    <property type="entry name" value="RPA_interact_central"/>
</dbReference>
<dbReference type="InterPro" id="IPR028159">
    <property type="entry name" value="RPA_interact_C_dom"/>
</dbReference>
<evidence type="ECO:0008006" key="11">
    <source>
        <dbReference type="Google" id="ProtNLM"/>
    </source>
</evidence>
<dbReference type="GO" id="GO:0008270">
    <property type="term" value="F:zinc ion binding"/>
    <property type="evidence" value="ECO:0007669"/>
    <property type="project" value="UniProtKB-KW"/>
</dbReference>
<feature type="domain" description="RPA-interacting protein central" evidence="7">
    <location>
        <begin position="58"/>
        <end position="142"/>
    </location>
</feature>
<evidence type="ECO:0000313" key="10">
    <source>
        <dbReference type="Proteomes" id="UP001085076"/>
    </source>
</evidence>
<evidence type="ECO:0000256" key="3">
    <source>
        <dbReference type="ARBA" id="ARBA00022771"/>
    </source>
</evidence>
<protein>
    <recommendedName>
        <fullName evidence="11">RPA-interacting protein</fullName>
    </recommendedName>
</protein>
<dbReference type="InterPro" id="IPR028156">
    <property type="entry name" value="RIP"/>
</dbReference>
<dbReference type="PANTHER" id="PTHR31742:SF1">
    <property type="entry name" value="RPA-INTERACTING PROTEIN"/>
    <property type="match status" value="1"/>
</dbReference>
<comment type="subcellular location">
    <subcellularLocation>
        <location evidence="1">Nucleus</location>
    </subcellularLocation>
</comment>
<feature type="domain" description="RPA-interacting protein C-terminal" evidence="8">
    <location>
        <begin position="160"/>
        <end position="242"/>
    </location>
</feature>
<evidence type="ECO:0000313" key="9">
    <source>
        <dbReference type="EMBL" id="KAJ0969384.1"/>
    </source>
</evidence>
<dbReference type="AlphaFoldDB" id="A0A9D5CAM2"/>